<organism evidence="1 2">
    <name type="scientific">Cucumis melo var. makuwa</name>
    <name type="common">Oriental melon</name>
    <dbReference type="NCBI Taxonomy" id="1194695"/>
    <lineage>
        <taxon>Eukaryota</taxon>
        <taxon>Viridiplantae</taxon>
        <taxon>Streptophyta</taxon>
        <taxon>Embryophyta</taxon>
        <taxon>Tracheophyta</taxon>
        <taxon>Spermatophyta</taxon>
        <taxon>Magnoliopsida</taxon>
        <taxon>eudicotyledons</taxon>
        <taxon>Gunneridae</taxon>
        <taxon>Pentapetalae</taxon>
        <taxon>rosids</taxon>
        <taxon>fabids</taxon>
        <taxon>Cucurbitales</taxon>
        <taxon>Cucurbitaceae</taxon>
        <taxon>Benincaseae</taxon>
        <taxon>Cucumis</taxon>
    </lineage>
</organism>
<dbReference type="PANTHER" id="PTHR48258:SF9">
    <property type="entry name" value="OS01G0348150 PROTEIN"/>
    <property type="match status" value="1"/>
</dbReference>
<sequence length="186" mass="20994">MNSGYKLNIIDHSVMCELQEGKIVSNTIQWLAHGPNCGVMTYEGYMVNGCSYHTKSRDDDRTVQNSGTMLVATTMQVSSAKDKNPVIGDMSFYGIIEDIWEVSYNTFNTVLFKCKCVENKTDPVDLRWSVVLMPPQKDILYKCANDELGDMLSHYPPVSKWNSTSDIDENGDTYTRVDCEGTWVTT</sequence>
<dbReference type="AlphaFoldDB" id="A0A5D3C5Y4"/>
<dbReference type="Proteomes" id="UP000321947">
    <property type="component" value="Unassembled WGS sequence"/>
</dbReference>
<dbReference type="PANTHER" id="PTHR48258">
    <property type="entry name" value="DUF4218 DOMAIN-CONTAINING PROTEIN-RELATED"/>
    <property type="match status" value="1"/>
</dbReference>
<evidence type="ECO:0000313" key="1">
    <source>
        <dbReference type="EMBL" id="TYK07277.1"/>
    </source>
</evidence>
<accession>A0A5D3C5Y4</accession>
<protein>
    <submittedName>
        <fullName evidence="1">Transposase</fullName>
    </submittedName>
</protein>
<gene>
    <name evidence="1" type="ORF">E5676_scaffold606G001770</name>
</gene>
<reference evidence="1 2" key="1">
    <citation type="submission" date="2019-08" db="EMBL/GenBank/DDBJ databases">
        <title>Draft genome sequences of two oriental melons (Cucumis melo L. var makuwa).</title>
        <authorList>
            <person name="Kwon S.-Y."/>
        </authorList>
    </citation>
    <scope>NUCLEOTIDE SEQUENCE [LARGE SCALE GENOMIC DNA]</scope>
    <source>
        <strain evidence="2">cv. Chang Bougi</strain>
        <tissue evidence="1">Leaf</tissue>
    </source>
</reference>
<evidence type="ECO:0000313" key="2">
    <source>
        <dbReference type="Proteomes" id="UP000321947"/>
    </source>
</evidence>
<name>A0A5D3C5Y4_CUCMM</name>
<comment type="caution">
    <text evidence="1">The sequence shown here is derived from an EMBL/GenBank/DDBJ whole genome shotgun (WGS) entry which is preliminary data.</text>
</comment>
<dbReference type="EMBL" id="SSTD01013339">
    <property type="protein sequence ID" value="TYK07277.1"/>
    <property type="molecule type" value="Genomic_DNA"/>
</dbReference>
<proteinExistence type="predicted"/>